<dbReference type="PANTHER" id="PTHR12631:SF10">
    <property type="entry name" value="BETA-XYLOSIDASE-LIKE PROTEIN-RELATED"/>
    <property type="match status" value="1"/>
</dbReference>
<dbReference type="eggNOG" id="COG3664">
    <property type="taxonomic scope" value="Bacteria"/>
</dbReference>
<proteinExistence type="predicted"/>
<dbReference type="KEGG" id="glj:GKIL_0457"/>
<dbReference type="InterPro" id="IPR024655">
    <property type="entry name" value="Asl1_glyco_hydro_catalytic"/>
</dbReference>
<evidence type="ECO:0000313" key="4">
    <source>
        <dbReference type="Proteomes" id="UP000017396"/>
    </source>
</evidence>
<dbReference type="SUPFAM" id="SSF51445">
    <property type="entry name" value="(Trans)glycosidases"/>
    <property type="match status" value="1"/>
</dbReference>
<evidence type="ECO:0000259" key="2">
    <source>
        <dbReference type="Pfam" id="PF11790"/>
    </source>
</evidence>
<dbReference type="EC" id="3.2.1.37" evidence="3"/>
<dbReference type="EMBL" id="CP003587">
    <property type="protein sequence ID" value="AGY56703.1"/>
    <property type="molecule type" value="Genomic_DNA"/>
</dbReference>
<dbReference type="HOGENOM" id="CLU_936155_0_0_3"/>
<feature type="chain" id="PRO_5004663855" evidence="1">
    <location>
        <begin position="24"/>
        <end position="306"/>
    </location>
</feature>
<sequence>MKRRPVLQLTAAALGALALPVEAAPVVLGLNVGTELSLGRFNLRLLDLYQAAGVSWLRVWYNWAVIEPVQGRFQAEPIAQALRLAKDRGFKILFVIWGTPAHAGSGDLGAVPRPAALAAYCRYLQANFASLVDAWEVGNEPNLSKYFAGSAAQYVETLQAAYTVLKGNLPVVAAGPSGMAGPAYWDALFAAGLEAGCDRVNLHPYRQKPEQVLALVDDFKSRAHKPLWITELGLSADGGEQAKADFLTRVLPALASRAELTFWYRGIQGEGLHPLRFGLVEVERSSGKITPLPAYYAYRTVAKATS</sequence>
<dbReference type="InterPro" id="IPR051923">
    <property type="entry name" value="Glycosyl_Hydrolase_39"/>
</dbReference>
<feature type="signal peptide" evidence="1">
    <location>
        <begin position="1"/>
        <end position="23"/>
    </location>
</feature>
<gene>
    <name evidence="3" type="primary">xynB</name>
    <name evidence="3" type="ORF">GKIL_0457</name>
</gene>
<reference evidence="3 4" key="1">
    <citation type="journal article" date="2013" name="PLoS ONE">
        <title>Cultivation and Complete Genome Sequencing of Gloeobacter kilaueensis sp. nov., from a Lava Cave in Kilauea Caldera, Hawai'i.</title>
        <authorList>
            <person name="Saw J.H."/>
            <person name="Schatz M."/>
            <person name="Brown M.V."/>
            <person name="Kunkel D.D."/>
            <person name="Foster J.S."/>
            <person name="Shick H."/>
            <person name="Christensen S."/>
            <person name="Hou S."/>
            <person name="Wan X."/>
            <person name="Donachie S.P."/>
        </authorList>
    </citation>
    <scope>NUCLEOTIDE SEQUENCE [LARGE SCALE GENOMIC DNA]</scope>
    <source>
        <strain evidence="4">JS</strain>
    </source>
</reference>
<evidence type="ECO:0000313" key="3">
    <source>
        <dbReference type="EMBL" id="AGY56703.1"/>
    </source>
</evidence>
<dbReference type="GO" id="GO:0009044">
    <property type="term" value="F:xylan 1,4-beta-xylosidase activity"/>
    <property type="evidence" value="ECO:0007669"/>
    <property type="project" value="UniProtKB-EC"/>
</dbReference>
<name>U5QCX7_GLOK1</name>
<organism evidence="3 4">
    <name type="scientific">Gloeobacter kilaueensis (strain ATCC BAA-2537 / CCAP 1431/1 / ULC 316 / JS1)</name>
    <dbReference type="NCBI Taxonomy" id="1183438"/>
    <lineage>
        <taxon>Bacteria</taxon>
        <taxon>Bacillati</taxon>
        <taxon>Cyanobacteriota</taxon>
        <taxon>Cyanophyceae</taxon>
        <taxon>Gloeobacterales</taxon>
        <taxon>Gloeobacteraceae</taxon>
        <taxon>Gloeobacter</taxon>
    </lineage>
</organism>
<keyword evidence="3" id="KW-0326">Glycosidase</keyword>
<dbReference type="Pfam" id="PF11790">
    <property type="entry name" value="Glyco_hydro_cc"/>
    <property type="match status" value="1"/>
</dbReference>
<keyword evidence="1" id="KW-0732">Signal</keyword>
<dbReference type="PANTHER" id="PTHR12631">
    <property type="entry name" value="ALPHA-L-IDURONIDASE"/>
    <property type="match status" value="1"/>
</dbReference>
<dbReference type="RefSeq" id="WP_023171728.1">
    <property type="nucleotide sequence ID" value="NC_022600.1"/>
</dbReference>
<dbReference type="Proteomes" id="UP000017396">
    <property type="component" value="Chromosome"/>
</dbReference>
<dbReference type="AlphaFoldDB" id="U5QCX7"/>
<protein>
    <submittedName>
        <fullName evidence="3">Glycosyl hydrolase</fullName>
        <ecNumber evidence="3">3.2.1.37</ecNumber>
    </submittedName>
</protein>
<accession>U5QCX7</accession>
<keyword evidence="3" id="KW-0378">Hydrolase</keyword>
<dbReference type="Gene3D" id="3.20.20.80">
    <property type="entry name" value="Glycosidases"/>
    <property type="match status" value="1"/>
</dbReference>
<feature type="domain" description="Asl1-like glycosyl hydrolase catalytic" evidence="2">
    <location>
        <begin position="139"/>
        <end position="258"/>
    </location>
</feature>
<keyword evidence="4" id="KW-1185">Reference proteome</keyword>
<dbReference type="OrthoDB" id="581851at2"/>
<evidence type="ECO:0000256" key="1">
    <source>
        <dbReference type="SAM" id="SignalP"/>
    </source>
</evidence>
<dbReference type="InterPro" id="IPR017853">
    <property type="entry name" value="GH"/>
</dbReference>
<dbReference type="STRING" id="1183438.GKIL_0457"/>